<evidence type="ECO:0000313" key="7">
    <source>
        <dbReference type="Proteomes" id="UP000683360"/>
    </source>
</evidence>
<organism evidence="6 7">
    <name type="scientific">Mytilus edulis</name>
    <name type="common">Blue mussel</name>
    <dbReference type="NCBI Taxonomy" id="6550"/>
    <lineage>
        <taxon>Eukaryota</taxon>
        <taxon>Metazoa</taxon>
        <taxon>Spiralia</taxon>
        <taxon>Lophotrochozoa</taxon>
        <taxon>Mollusca</taxon>
        <taxon>Bivalvia</taxon>
        <taxon>Autobranchia</taxon>
        <taxon>Pteriomorphia</taxon>
        <taxon>Mytilida</taxon>
        <taxon>Mytiloidea</taxon>
        <taxon>Mytilidae</taxon>
        <taxon>Mytilinae</taxon>
        <taxon>Mytilus</taxon>
    </lineage>
</organism>
<evidence type="ECO:0000256" key="2">
    <source>
        <dbReference type="ARBA" id="ARBA00022741"/>
    </source>
</evidence>
<evidence type="ECO:0000256" key="3">
    <source>
        <dbReference type="ARBA" id="ARBA00023134"/>
    </source>
</evidence>
<dbReference type="OrthoDB" id="8954335at2759"/>
<dbReference type="PANTHER" id="PTHR10903">
    <property type="entry name" value="GTPASE, IMAP FAMILY MEMBER-RELATED"/>
    <property type="match status" value="1"/>
</dbReference>
<comment type="caution">
    <text evidence="6">The sequence shown here is derived from an EMBL/GenBank/DDBJ whole genome shotgun (WGS) entry which is preliminary data.</text>
</comment>
<keyword evidence="2" id="KW-0547">Nucleotide-binding</keyword>
<dbReference type="PROSITE" id="PS51720">
    <property type="entry name" value="G_AIG1"/>
    <property type="match status" value="1"/>
</dbReference>
<dbReference type="InterPro" id="IPR027417">
    <property type="entry name" value="P-loop_NTPase"/>
</dbReference>
<dbReference type="AlphaFoldDB" id="A0A8S3TNC2"/>
<reference evidence="6" key="1">
    <citation type="submission" date="2021-03" db="EMBL/GenBank/DDBJ databases">
        <authorList>
            <person name="Bekaert M."/>
        </authorList>
    </citation>
    <scope>NUCLEOTIDE SEQUENCE</scope>
</reference>
<feature type="domain" description="AIG1-type G" evidence="5">
    <location>
        <begin position="1"/>
        <end position="166"/>
    </location>
</feature>
<evidence type="ECO:0000259" key="5">
    <source>
        <dbReference type="PROSITE" id="PS51720"/>
    </source>
</evidence>
<evidence type="ECO:0000313" key="6">
    <source>
        <dbReference type="EMBL" id="CAG2231255.1"/>
    </source>
</evidence>
<keyword evidence="3" id="KW-0342">GTP-binding</keyword>
<dbReference type="Pfam" id="PF04548">
    <property type="entry name" value="AIG1"/>
    <property type="match status" value="1"/>
</dbReference>
<evidence type="ECO:0000256" key="4">
    <source>
        <dbReference type="SAM" id="Coils"/>
    </source>
</evidence>
<proteinExistence type="inferred from homology"/>
<name>A0A8S3TNC2_MYTED</name>
<gene>
    <name evidence="6" type="ORF">MEDL_44059</name>
</gene>
<accession>A0A8S3TNC2</accession>
<keyword evidence="4" id="KW-0175">Coiled coil</keyword>
<evidence type="ECO:0000256" key="1">
    <source>
        <dbReference type="ARBA" id="ARBA00008535"/>
    </source>
</evidence>
<feature type="coiled-coil region" evidence="4">
    <location>
        <begin position="129"/>
        <end position="172"/>
    </location>
</feature>
<sequence>MRYAERFGKLICLVDTPGLQDISRNNEDIQKEIKNCIDFTTPGPHAVILVGQLIRFTEEDEETLKLFCSYFGENVAQYVIVLFTRFDDMKREMEKILIIQGTSAESQVQRLLDIVDNLVKENGGLHYRNEDYENAKKELQRQAIETKKKKTKKELKMKKKNEKEIKDNLKKQYEPKQQQLMQELAREPPRKRKDLFDHVCDFGRKVFGGNPDLHNL</sequence>
<protein>
    <recommendedName>
        <fullName evidence="5">AIG1-type G domain-containing protein</fullName>
    </recommendedName>
</protein>
<dbReference type="InterPro" id="IPR045058">
    <property type="entry name" value="GIMA/IAN/Toc"/>
</dbReference>
<dbReference type="PANTHER" id="PTHR10903:SF170">
    <property type="entry name" value="GTPASE IMAP FAMILY MEMBER 7"/>
    <property type="match status" value="1"/>
</dbReference>
<dbReference type="EMBL" id="CAJPWZ010002135">
    <property type="protein sequence ID" value="CAG2231255.1"/>
    <property type="molecule type" value="Genomic_DNA"/>
</dbReference>
<comment type="similarity">
    <text evidence="1">Belongs to the TRAFAC class TrmE-Era-EngA-EngB-Septin-like GTPase superfamily. AIG1/Toc34/Toc159-like paraseptin GTPase family. IAN subfamily.</text>
</comment>
<dbReference type="SUPFAM" id="SSF52540">
    <property type="entry name" value="P-loop containing nucleoside triphosphate hydrolases"/>
    <property type="match status" value="1"/>
</dbReference>
<dbReference type="InterPro" id="IPR006703">
    <property type="entry name" value="G_AIG1"/>
</dbReference>
<dbReference type="Gene3D" id="3.40.50.300">
    <property type="entry name" value="P-loop containing nucleotide triphosphate hydrolases"/>
    <property type="match status" value="1"/>
</dbReference>
<keyword evidence="7" id="KW-1185">Reference proteome</keyword>
<dbReference type="Proteomes" id="UP000683360">
    <property type="component" value="Unassembled WGS sequence"/>
</dbReference>
<dbReference type="GO" id="GO:0005525">
    <property type="term" value="F:GTP binding"/>
    <property type="evidence" value="ECO:0007669"/>
    <property type="project" value="UniProtKB-KW"/>
</dbReference>